<sequence>MAIGRFVRAFSLLREESEKSPKNISGSSKLPYGTLSGSDTNAVKGVENARKSDIENERLPPDLYDADSEEGKALIAPGSLPSTPPAHQEGTPSTPVAENGVAAGLQLHYRVAQHLLHLRRSTHLHRSLFP</sequence>
<evidence type="ECO:0000313" key="2">
    <source>
        <dbReference type="EMBL" id="KAF5389734.1"/>
    </source>
</evidence>
<dbReference type="Proteomes" id="UP000518752">
    <property type="component" value="Unassembled WGS sequence"/>
</dbReference>
<dbReference type="EMBL" id="JAACJN010000020">
    <property type="protein sequence ID" value="KAF5389734.1"/>
    <property type="molecule type" value="Genomic_DNA"/>
</dbReference>
<organism evidence="2 3">
    <name type="scientific">Collybiopsis confluens</name>
    <dbReference type="NCBI Taxonomy" id="2823264"/>
    <lineage>
        <taxon>Eukaryota</taxon>
        <taxon>Fungi</taxon>
        <taxon>Dikarya</taxon>
        <taxon>Basidiomycota</taxon>
        <taxon>Agaricomycotina</taxon>
        <taxon>Agaricomycetes</taxon>
        <taxon>Agaricomycetidae</taxon>
        <taxon>Agaricales</taxon>
        <taxon>Marasmiineae</taxon>
        <taxon>Omphalotaceae</taxon>
        <taxon>Collybiopsis</taxon>
    </lineage>
</organism>
<protein>
    <submittedName>
        <fullName evidence="2">Uncharacterized protein</fullName>
    </submittedName>
</protein>
<comment type="caution">
    <text evidence="2">The sequence shown here is derived from an EMBL/GenBank/DDBJ whole genome shotgun (WGS) entry which is preliminary data.</text>
</comment>
<proteinExistence type="predicted"/>
<keyword evidence="3" id="KW-1185">Reference proteome</keyword>
<dbReference type="AlphaFoldDB" id="A0A8H5HUX0"/>
<feature type="region of interest" description="Disordered" evidence="1">
    <location>
        <begin position="16"/>
        <end position="97"/>
    </location>
</feature>
<dbReference type="OrthoDB" id="5593063at2759"/>
<evidence type="ECO:0000313" key="3">
    <source>
        <dbReference type="Proteomes" id="UP000518752"/>
    </source>
</evidence>
<accession>A0A8H5HUX0</accession>
<feature type="compositionally biased region" description="Basic and acidic residues" evidence="1">
    <location>
        <begin position="47"/>
        <end position="60"/>
    </location>
</feature>
<reference evidence="2 3" key="1">
    <citation type="journal article" date="2020" name="ISME J.">
        <title>Uncovering the hidden diversity of litter-decomposition mechanisms in mushroom-forming fungi.</title>
        <authorList>
            <person name="Floudas D."/>
            <person name="Bentzer J."/>
            <person name="Ahren D."/>
            <person name="Johansson T."/>
            <person name="Persson P."/>
            <person name="Tunlid A."/>
        </authorList>
    </citation>
    <scope>NUCLEOTIDE SEQUENCE [LARGE SCALE GENOMIC DNA]</scope>
    <source>
        <strain evidence="2 3">CBS 406.79</strain>
    </source>
</reference>
<evidence type="ECO:0000256" key="1">
    <source>
        <dbReference type="SAM" id="MobiDB-lite"/>
    </source>
</evidence>
<gene>
    <name evidence="2" type="ORF">D9757_006064</name>
</gene>
<name>A0A8H5HUX0_9AGAR</name>